<reference evidence="1" key="1">
    <citation type="submission" date="2020-03" db="EMBL/GenBank/DDBJ databases">
        <title>The deep terrestrial virosphere.</title>
        <authorList>
            <person name="Holmfeldt K."/>
            <person name="Nilsson E."/>
            <person name="Simone D."/>
            <person name="Lopez-Fernandez M."/>
            <person name="Wu X."/>
            <person name="de Brujin I."/>
            <person name="Lundin D."/>
            <person name="Andersson A."/>
            <person name="Bertilsson S."/>
            <person name="Dopson M."/>
        </authorList>
    </citation>
    <scope>NUCLEOTIDE SEQUENCE</scope>
    <source>
        <strain evidence="2">MM415A03426</strain>
        <strain evidence="3">MM415B04466</strain>
        <strain evidence="1">TM448A02612</strain>
        <strain evidence="4">TM448B01671</strain>
    </source>
</reference>
<dbReference type="AlphaFoldDB" id="A0A6H1ZXV4"/>
<gene>
    <name evidence="2" type="ORF">MM415A03426_0006</name>
    <name evidence="3" type="ORF">MM415B04466_0010</name>
    <name evidence="1" type="ORF">TM448A02612_0010</name>
    <name evidence="4" type="ORF">TM448B01671_0009</name>
</gene>
<evidence type="ECO:0000313" key="3">
    <source>
        <dbReference type="EMBL" id="QJA92802.1"/>
    </source>
</evidence>
<dbReference type="EMBL" id="MT143097">
    <property type="protein sequence ID" value="QJA92802.1"/>
    <property type="molecule type" value="Genomic_DNA"/>
</dbReference>
<evidence type="ECO:0000313" key="4">
    <source>
        <dbReference type="EMBL" id="QJH99784.1"/>
    </source>
</evidence>
<sequence>MRARYHHEAEHLLRADNRGMRAWGCLRCPTLPGGRHGTILLTLDFDAEDPCGPDFLRSIYPGLRVIRGRGRAWEACPFCLCDQWDEIRIEGPGR</sequence>
<evidence type="ECO:0000313" key="1">
    <source>
        <dbReference type="EMBL" id="QJA52338.1"/>
    </source>
</evidence>
<evidence type="ECO:0000313" key="2">
    <source>
        <dbReference type="EMBL" id="QJA70991.1"/>
    </source>
</evidence>
<accession>A0A6H1ZXV4</accession>
<protein>
    <submittedName>
        <fullName evidence="1">Uncharacterized protein</fullName>
    </submittedName>
</protein>
<dbReference type="EMBL" id="MT141838">
    <property type="protein sequence ID" value="QJA70991.1"/>
    <property type="molecule type" value="Genomic_DNA"/>
</dbReference>
<proteinExistence type="predicted"/>
<organism evidence="1">
    <name type="scientific">viral metagenome</name>
    <dbReference type="NCBI Taxonomy" id="1070528"/>
    <lineage>
        <taxon>unclassified sequences</taxon>
        <taxon>metagenomes</taxon>
        <taxon>organismal metagenomes</taxon>
    </lineage>
</organism>
<dbReference type="EMBL" id="MT144808">
    <property type="protein sequence ID" value="QJH99784.1"/>
    <property type="molecule type" value="Genomic_DNA"/>
</dbReference>
<dbReference type="EMBL" id="MT144331">
    <property type="protein sequence ID" value="QJA52338.1"/>
    <property type="molecule type" value="Genomic_DNA"/>
</dbReference>
<name>A0A6H1ZXV4_9ZZZZ</name>